<keyword evidence="5" id="KW-0175">Coiled coil</keyword>
<evidence type="ECO:0000256" key="3">
    <source>
        <dbReference type="ARBA" id="ARBA00022448"/>
    </source>
</evidence>
<evidence type="ECO:0000256" key="4">
    <source>
        <dbReference type="ARBA" id="ARBA00022729"/>
    </source>
</evidence>
<organism evidence="7 8">
    <name type="scientific">Hyella patelloides LEGE 07179</name>
    <dbReference type="NCBI Taxonomy" id="945734"/>
    <lineage>
        <taxon>Bacteria</taxon>
        <taxon>Bacillati</taxon>
        <taxon>Cyanobacteriota</taxon>
        <taxon>Cyanophyceae</taxon>
        <taxon>Pleurocapsales</taxon>
        <taxon>Hyellaceae</taxon>
        <taxon>Hyella</taxon>
    </lineage>
</organism>
<dbReference type="SUPFAM" id="SSF53807">
    <property type="entry name" value="Helical backbone' metal receptor"/>
    <property type="match status" value="1"/>
</dbReference>
<evidence type="ECO:0000256" key="5">
    <source>
        <dbReference type="SAM" id="Coils"/>
    </source>
</evidence>
<dbReference type="Pfam" id="PF01497">
    <property type="entry name" value="Peripla_BP_2"/>
    <property type="match status" value="1"/>
</dbReference>
<dbReference type="PROSITE" id="PS50983">
    <property type="entry name" value="FE_B12_PBP"/>
    <property type="match status" value="1"/>
</dbReference>
<evidence type="ECO:0000259" key="6">
    <source>
        <dbReference type="PROSITE" id="PS50983"/>
    </source>
</evidence>
<dbReference type="InterPro" id="IPR002491">
    <property type="entry name" value="ABC_transptr_periplasmic_BD"/>
</dbReference>
<dbReference type="AlphaFoldDB" id="A0A563VUY7"/>
<name>A0A563VUY7_9CYAN</name>
<evidence type="ECO:0000256" key="1">
    <source>
        <dbReference type="ARBA" id="ARBA00004196"/>
    </source>
</evidence>
<dbReference type="GO" id="GO:0030288">
    <property type="term" value="C:outer membrane-bounded periplasmic space"/>
    <property type="evidence" value="ECO:0007669"/>
    <property type="project" value="TreeGrafter"/>
</dbReference>
<dbReference type="OrthoDB" id="418958at2"/>
<keyword evidence="7" id="KW-0449">Lipoprotein</keyword>
<keyword evidence="3" id="KW-0813">Transport</keyword>
<evidence type="ECO:0000256" key="2">
    <source>
        <dbReference type="ARBA" id="ARBA00008814"/>
    </source>
</evidence>
<sequence length="328" mass="37376">MNYFPSLLNNLLKSSLSLFLWFNVLTLVSCDSNTTSISQSQLNSDRYLASRRIKHAMGITTVEGTPNRVVVLTNEATDHILALGVKPIGAVQSWWGEPYFEYINLELQGVPVVGEELQPSLEKIAALKPDLIVGSKLRHQNIYAQLSQIAPTVYSETLGADWKDNFALYAQALNREEKAQQVMNQWNQRVADFQSKMGDKLNREVSLVRFLPGQARIYYQDNFAGKILQEVGLQRPNSQRQDKFAEPITLESIAEIDGDIIFYMTFDPQDNRSTKMADKWLEHPLWNSLKASKDNQVYQVNDIYWNTGAGIKAANKMLDDLYEYLLNE</sequence>
<dbReference type="InterPro" id="IPR051313">
    <property type="entry name" value="Bact_iron-sidero_bind"/>
</dbReference>
<dbReference type="CDD" id="cd01146">
    <property type="entry name" value="FhuD"/>
    <property type="match status" value="1"/>
</dbReference>
<dbReference type="PANTHER" id="PTHR30532">
    <property type="entry name" value="IRON III DICITRATE-BINDING PERIPLASMIC PROTEIN"/>
    <property type="match status" value="1"/>
</dbReference>
<accession>A0A563VUY7</accession>
<keyword evidence="4" id="KW-0732">Signal</keyword>
<comment type="subcellular location">
    <subcellularLocation>
        <location evidence="1">Cell envelope</location>
    </subcellularLocation>
</comment>
<protein>
    <submittedName>
        <fullName evidence="7">Putative siderophore-binding lipoprotein YfiY</fullName>
    </submittedName>
</protein>
<feature type="coiled-coil region" evidence="5">
    <location>
        <begin position="169"/>
        <end position="196"/>
    </location>
</feature>
<gene>
    <name evidence="7" type="primary">yfiY</name>
    <name evidence="7" type="ORF">H1P_3160004</name>
</gene>
<evidence type="ECO:0000313" key="7">
    <source>
        <dbReference type="EMBL" id="VEP15209.1"/>
    </source>
</evidence>
<proteinExistence type="inferred from homology"/>
<comment type="similarity">
    <text evidence="2">Belongs to the bacterial solute-binding protein 8 family.</text>
</comment>
<evidence type="ECO:0000313" key="8">
    <source>
        <dbReference type="Proteomes" id="UP000320055"/>
    </source>
</evidence>
<dbReference type="EMBL" id="CAACVJ010000242">
    <property type="protein sequence ID" value="VEP15209.1"/>
    <property type="molecule type" value="Genomic_DNA"/>
</dbReference>
<feature type="domain" description="Fe/B12 periplasmic-binding" evidence="6">
    <location>
        <begin position="68"/>
        <end position="328"/>
    </location>
</feature>
<dbReference type="GO" id="GO:1901678">
    <property type="term" value="P:iron coordination entity transport"/>
    <property type="evidence" value="ECO:0007669"/>
    <property type="project" value="UniProtKB-ARBA"/>
</dbReference>
<dbReference type="Proteomes" id="UP000320055">
    <property type="component" value="Unassembled WGS sequence"/>
</dbReference>
<keyword evidence="8" id="KW-1185">Reference proteome</keyword>
<dbReference type="Gene3D" id="3.40.50.1980">
    <property type="entry name" value="Nitrogenase molybdenum iron protein domain"/>
    <property type="match status" value="2"/>
</dbReference>
<reference evidence="7 8" key="1">
    <citation type="submission" date="2019-01" db="EMBL/GenBank/DDBJ databases">
        <authorList>
            <person name="Brito A."/>
        </authorList>
    </citation>
    <scope>NUCLEOTIDE SEQUENCE [LARGE SCALE GENOMIC DNA]</scope>
    <source>
        <strain evidence="7">1</strain>
    </source>
</reference>
<dbReference type="PANTHER" id="PTHR30532:SF21">
    <property type="entry name" value="SIDEROPHORE-BINDING LIPOPROTEIN YFIY-RELATED"/>
    <property type="match status" value="1"/>
</dbReference>